<sequence>MTFILSPYGQGDARARSAAALMADFIMPRCKGGARISHIK</sequence>
<comment type="caution">
    <text evidence="1">The sequence shown here is derived from an EMBL/GenBank/DDBJ whole genome shotgun (WGS) entry which is preliminary data.</text>
</comment>
<reference evidence="1" key="1">
    <citation type="submission" date="2007-11" db="EMBL/GenBank/DDBJ databases">
        <authorList>
            <person name="Fulton L."/>
            <person name="Clifton S."/>
            <person name="Fulton B."/>
            <person name="Xu J."/>
            <person name="Minx P."/>
            <person name="Pepin K.H."/>
            <person name="Johnson M."/>
            <person name="Thiruvilangam P."/>
            <person name="Bhonagiri V."/>
            <person name="Nash W.E."/>
            <person name="Mardis E.R."/>
            <person name="Wilson R.K."/>
        </authorList>
    </citation>
    <scope>NUCLEOTIDE SEQUENCE [LARGE SCALE GENOMIC DNA]</scope>
    <source>
        <strain evidence="1">DSM 17241</strain>
    </source>
</reference>
<dbReference type="AlphaFoldDB" id="B0PAD5"/>
<gene>
    <name evidence="1" type="ORF">ANACOL_01732</name>
</gene>
<organism evidence="1 2">
    <name type="scientific">Anaerotruncus colihominis DSM 17241</name>
    <dbReference type="NCBI Taxonomy" id="445972"/>
    <lineage>
        <taxon>Bacteria</taxon>
        <taxon>Bacillati</taxon>
        <taxon>Bacillota</taxon>
        <taxon>Clostridia</taxon>
        <taxon>Eubacteriales</taxon>
        <taxon>Oscillospiraceae</taxon>
        <taxon>Anaerotruncus</taxon>
    </lineage>
</organism>
<dbReference type="Proteomes" id="UP000003803">
    <property type="component" value="Unassembled WGS sequence"/>
</dbReference>
<name>B0PAD5_9FIRM</name>
<evidence type="ECO:0000313" key="2">
    <source>
        <dbReference type="Proteomes" id="UP000003803"/>
    </source>
</evidence>
<evidence type="ECO:0000313" key="1">
    <source>
        <dbReference type="EMBL" id="EDS11526.1"/>
    </source>
</evidence>
<protein>
    <submittedName>
        <fullName evidence="1">Uncharacterized protein</fullName>
    </submittedName>
</protein>
<accession>B0PAD5</accession>
<dbReference type="EMBL" id="ABGD02000013">
    <property type="protein sequence ID" value="EDS11526.1"/>
    <property type="molecule type" value="Genomic_DNA"/>
</dbReference>
<keyword evidence="2" id="KW-1185">Reference proteome</keyword>
<reference evidence="1" key="2">
    <citation type="submission" date="2013-09" db="EMBL/GenBank/DDBJ databases">
        <title>Draft genome sequence of Anaerotruncus colihominis(DSM 17241).</title>
        <authorList>
            <person name="Sudarsanam P."/>
            <person name="Ley R."/>
            <person name="Guruge J."/>
            <person name="Turnbaugh P.J."/>
            <person name="Mahowald M."/>
            <person name="Liep D."/>
            <person name="Gordon J."/>
        </authorList>
    </citation>
    <scope>NUCLEOTIDE SEQUENCE</scope>
    <source>
        <strain evidence="1">DSM 17241</strain>
    </source>
</reference>
<dbReference type="HOGENOM" id="CLU_3283911_0_0_9"/>
<proteinExistence type="predicted"/>